<dbReference type="Gene3D" id="3.40.50.1820">
    <property type="entry name" value="alpha/beta hydrolase"/>
    <property type="match status" value="1"/>
</dbReference>
<dbReference type="GO" id="GO:0005789">
    <property type="term" value="C:endoplasmic reticulum membrane"/>
    <property type="evidence" value="ECO:0007669"/>
    <property type="project" value="UniProtKB-SubCell"/>
</dbReference>
<feature type="domain" description="GPI inositol-deacylase PGAP1-like alpha/beta" evidence="3">
    <location>
        <begin position="225"/>
        <end position="286"/>
    </location>
</feature>
<protein>
    <recommendedName>
        <fullName evidence="1">GPI inositol-deacylase</fullName>
        <ecNumber evidence="1">3.1.-.-</ecNumber>
    </recommendedName>
</protein>
<reference evidence="4 5" key="1">
    <citation type="journal article" date="2009" name="Science">
        <title>Green evolution and dynamic adaptations revealed by genomes of the marine picoeukaryotes Micromonas.</title>
        <authorList>
            <person name="Worden A.Z."/>
            <person name="Lee J.H."/>
            <person name="Mock T."/>
            <person name="Rouze P."/>
            <person name="Simmons M.P."/>
            <person name="Aerts A.L."/>
            <person name="Allen A.E."/>
            <person name="Cuvelier M.L."/>
            <person name="Derelle E."/>
            <person name="Everett M.V."/>
            <person name="Foulon E."/>
            <person name="Grimwood J."/>
            <person name="Gundlach H."/>
            <person name="Henrissat B."/>
            <person name="Napoli C."/>
            <person name="McDonald S.M."/>
            <person name="Parker M.S."/>
            <person name="Rombauts S."/>
            <person name="Salamov A."/>
            <person name="Von Dassow P."/>
            <person name="Badger J.H."/>
            <person name="Coutinho P.M."/>
            <person name="Demir E."/>
            <person name="Dubchak I."/>
            <person name="Gentemann C."/>
            <person name="Eikrem W."/>
            <person name="Gready J.E."/>
            <person name="John U."/>
            <person name="Lanier W."/>
            <person name="Lindquist E.A."/>
            <person name="Lucas S."/>
            <person name="Mayer K.F."/>
            <person name="Moreau H."/>
            <person name="Not F."/>
            <person name="Otillar R."/>
            <person name="Panaud O."/>
            <person name="Pangilinan J."/>
            <person name="Paulsen I."/>
            <person name="Piegu B."/>
            <person name="Poliakov A."/>
            <person name="Robbens S."/>
            <person name="Schmutz J."/>
            <person name="Toulza E."/>
            <person name="Wyss T."/>
            <person name="Zelensky A."/>
            <person name="Zhou K."/>
            <person name="Armbrust E.V."/>
            <person name="Bhattacharya D."/>
            <person name="Goodenough U.W."/>
            <person name="Van de Peer Y."/>
            <person name="Grigoriev I.V."/>
        </authorList>
    </citation>
    <scope>NUCLEOTIDE SEQUENCE [LARGE SCALE GENOMIC DNA]</scope>
    <source>
        <strain evidence="4 5">CCMP1545</strain>
    </source>
</reference>
<dbReference type="EMBL" id="GG663737">
    <property type="protein sequence ID" value="EEH58392.1"/>
    <property type="molecule type" value="Genomic_DNA"/>
</dbReference>
<dbReference type="EC" id="3.1.-.-" evidence="1"/>
<keyword evidence="1" id="KW-0472">Membrane</keyword>
<feature type="region of interest" description="Disordered" evidence="2">
    <location>
        <begin position="16"/>
        <end position="58"/>
    </location>
</feature>
<proteinExistence type="inferred from homology"/>
<dbReference type="InterPro" id="IPR012908">
    <property type="entry name" value="PGAP1-ab_dom-like"/>
</dbReference>
<evidence type="ECO:0000256" key="2">
    <source>
        <dbReference type="SAM" id="MobiDB-lite"/>
    </source>
</evidence>
<dbReference type="eggNOG" id="ENOG502QRTI">
    <property type="taxonomic scope" value="Eukaryota"/>
</dbReference>
<dbReference type="AlphaFoldDB" id="C1MP29"/>
<dbReference type="PANTHER" id="PTHR31934:SF5">
    <property type="entry name" value="OS05G0557900 PROTEIN"/>
    <property type="match status" value="1"/>
</dbReference>
<dbReference type="SUPFAM" id="SSF53474">
    <property type="entry name" value="alpha/beta-Hydrolases"/>
    <property type="match status" value="1"/>
</dbReference>
<dbReference type="RefSeq" id="XP_003056747.1">
    <property type="nucleotide sequence ID" value="XM_003056701.1"/>
</dbReference>
<dbReference type="InterPro" id="IPR029058">
    <property type="entry name" value="AB_hydrolase_fold"/>
</dbReference>
<evidence type="ECO:0000313" key="4">
    <source>
        <dbReference type="EMBL" id="EEH58392.1"/>
    </source>
</evidence>
<comment type="function">
    <text evidence="1">Involved in inositol deacylation of GPI-anchored proteins which plays important roles in the quality control and ER-associated degradation of GPI-anchored proteins.</text>
</comment>
<keyword evidence="1" id="KW-0653">Protein transport</keyword>
<keyword evidence="1" id="KW-0256">Endoplasmic reticulum</keyword>
<sequence length="531" mass="56275">MDAEDAKAFETAMNALVDADEDLRSDRSSSSSRDADASDDAVSSSPSSPPPAAGGGVGVGATFAQWARRLDDAVTNRSGRRTRAAAEALELFDQIRRALGAPSDLPASIARNVAATAASRGSIGWLTRSIATTAASDGTDRFEALLRMIREAEEEEEDGAASSFTSPLSDRDGPAYLLIPGLFGRYYPCYMWSIRAHFRRRGATCKISTAADGEGAVESNAAALCREILSLHASVGGRGVVLIGHSKGGIDAAAALSLYENKLAGVVHGLITTQCPYGGSPIATDLLATPTLTDLTSRALEVLFRRPTGAGAKTLTPIKDLTYARRTSFLRRHPMPLSFPCVSMHSETTSRSSFLYLAALYVRRRYDEASDGLVARRDAEIPGCVAVRFRGEQDHADCVFPRALSNAGGGGGGPDGEEVTATLEAFNLEYAAAPETDAAAVVATAIEEAGDKGMVPLSIARMAHQVEKNTRDNLENFEANAPPGIFAVLVRAYVAWNDALPERLSGTPAPGEARSIHWSPYDRVRVVNADP</sequence>
<evidence type="ECO:0000313" key="5">
    <source>
        <dbReference type="Proteomes" id="UP000001876"/>
    </source>
</evidence>
<dbReference type="PANTHER" id="PTHR31934">
    <property type="entry name" value="ALPHA/BETA-HYDROLASES SUPERFAMILY PROTEIN"/>
    <property type="match status" value="1"/>
</dbReference>
<dbReference type="GO" id="GO:0015031">
    <property type="term" value="P:protein transport"/>
    <property type="evidence" value="ECO:0007669"/>
    <property type="project" value="UniProtKB-KW"/>
</dbReference>
<dbReference type="GeneID" id="9682654"/>
<keyword evidence="5" id="KW-1185">Reference proteome</keyword>
<accession>C1MP29</accession>
<evidence type="ECO:0000256" key="1">
    <source>
        <dbReference type="RuleBase" id="RU365011"/>
    </source>
</evidence>
<evidence type="ECO:0000259" key="3">
    <source>
        <dbReference type="Pfam" id="PF07819"/>
    </source>
</evidence>
<keyword evidence="1" id="KW-0813">Transport</keyword>
<organism evidence="5">
    <name type="scientific">Micromonas pusilla (strain CCMP1545)</name>
    <name type="common">Picoplanktonic green alga</name>
    <dbReference type="NCBI Taxonomy" id="564608"/>
    <lineage>
        <taxon>Eukaryota</taxon>
        <taxon>Viridiplantae</taxon>
        <taxon>Chlorophyta</taxon>
        <taxon>Mamiellophyceae</taxon>
        <taxon>Mamiellales</taxon>
        <taxon>Mamiellaceae</taxon>
        <taxon>Micromonas</taxon>
    </lineage>
</organism>
<dbReference type="Pfam" id="PF07819">
    <property type="entry name" value="PGAP1"/>
    <property type="match status" value="1"/>
</dbReference>
<name>C1MP29_MICPC</name>
<comment type="subcellular location">
    <subcellularLocation>
        <location evidence="1">Endoplasmic reticulum membrane</location>
    </subcellularLocation>
</comment>
<comment type="similarity">
    <text evidence="1">Belongs to the GPI inositol-deacylase family.</text>
</comment>
<dbReference type="GO" id="GO:0016788">
    <property type="term" value="F:hydrolase activity, acting on ester bonds"/>
    <property type="evidence" value="ECO:0007669"/>
    <property type="project" value="InterPro"/>
</dbReference>
<dbReference type="OrthoDB" id="2016516at2759"/>
<gene>
    <name evidence="4" type="ORF">MICPUCDRAFT_56125</name>
</gene>
<keyword evidence="1" id="KW-0378">Hydrolase</keyword>
<dbReference type="KEGG" id="mpp:MICPUCDRAFT_56125"/>
<dbReference type="Proteomes" id="UP000001876">
    <property type="component" value="Unassembled WGS sequence"/>
</dbReference>